<keyword evidence="1" id="KW-0812">Transmembrane</keyword>
<dbReference type="InterPro" id="IPR011737">
    <property type="entry name" value="CHP02206_TP0381"/>
</dbReference>
<feature type="transmembrane region" description="Helical" evidence="1">
    <location>
        <begin position="15"/>
        <end position="35"/>
    </location>
</feature>
<proteinExistence type="predicted"/>
<dbReference type="AlphaFoldDB" id="A0A1W2CFU6"/>
<dbReference type="Pfam" id="PF14808">
    <property type="entry name" value="TMEM164"/>
    <property type="match status" value="1"/>
</dbReference>
<keyword evidence="1" id="KW-1133">Transmembrane helix</keyword>
<sequence>MTGADRFEAMGTSHLSMIGICLVGLPLMVLLGRLARAHPQPVARGFALVLVAAVLPLQVLDHLPGNFQLGVSLPLQLCDLAALVAVIALWTRNHTAICVTYLWGLLLTPQALVTPALAADFPDPRFVVFWAMHILVVWAAVFLTFGLGHRPDWSGYRRTVALTATWMLVLYPLNLLLGTNYGFVNGKPGTGSLLDLLGPWPVYLAVEVVIVALVWALMTWPWTRRPAPVTTTD</sequence>
<gene>
    <name evidence="2" type="ORF">SAMN06296429_11193</name>
</gene>
<dbReference type="RefSeq" id="WP_084452255.1">
    <property type="nucleotide sequence ID" value="NZ_FWXN01000011.1"/>
</dbReference>
<feature type="transmembrane region" description="Helical" evidence="1">
    <location>
        <begin position="71"/>
        <end position="90"/>
    </location>
</feature>
<dbReference type="OrthoDB" id="9813172at2"/>
<feature type="transmembrane region" description="Helical" evidence="1">
    <location>
        <begin position="159"/>
        <end position="177"/>
    </location>
</feature>
<feature type="transmembrane region" description="Helical" evidence="1">
    <location>
        <begin position="127"/>
        <end position="147"/>
    </location>
</feature>
<dbReference type="Proteomes" id="UP000192634">
    <property type="component" value="Unassembled WGS sequence"/>
</dbReference>
<name>A0A1W2CFU6_9MICO</name>
<dbReference type="NCBIfam" id="TIGR02206">
    <property type="entry name" value="intg_mem_TP0381"/>
    <property type="match status" value="1"/>
</dbReference>
<keyword evidence="1" id="KW-0472">Membrane</keyword>
<evidence type="ECO:0000313" key="2">
    <source>
        <dbReference type="EMBL" id="SMC84093.1"/>
    </source>
</evidence>
<evidence type="ECO:0000256" key="1">
    <source>
        <dbReference type="SAM" id="Phobius"/>
    </source>
</evidence>
<organism evidence="2 3">
    <name type="scientific">Janibacter indicus</name>
    <dbReference type="NCBI Taxonomy" id="857417"/>
    <lineage>
        <taxon>Bacteria</taxon>
        <taxon>Bacillati</taxon>
        <taxon>Actinomycetota</taxon>
        <taxon>Actinomycetes</taxon>
        <taxon>Micrococcales</taxon>
        <taxon>Intrasporangiaceae</taxon>
        <taxon>Janibacter</taxon>
    </lineage>
</organism>
<accession>A0A1W2CFU6</accession>
<dbReference type="EMBL" id="FWXN01000011">
    <property type="protein sequence ID" value="SMC84093.1"/>
    <property type="molecule type" value="Genomic_DNA"/>
</dbReference>
<evidence type="ECO:0000313" key="3">
    <source>
        <dbReference type="Proteomes" id="UP000192634"/>
    </source>
</evidence>
<reference evidence="2 3" key="1">
    <citation type="submission" date="2017-04" db="EMBL/GenBank/DDBJ databases">
        <authorList>
            <person name="Afonso C.L."/>
            <person name="Miller P.J."/>
            <person name="Scott M.A."/>
            <person name="Spackman E."/>
            <person name="Goraichik I."/>
            <person name="Dimitrov K.M."/>
            <person name="Suarez D.L."/>
            <person name="Swayne D.E."/>
        </authorList>
    </citation>
    <scope>NUCLEOTIDE SEQUENCE [LARGE SCALE GENOMIC DNA]</scope>
    <source>
        <strain evidence="2 3">CGMCC 1.12511</strain>
    </source>
</reference>
<feature type="transmembrane region" description="Helical" evidence="1">
    <location>
        <begin position="102"/>
        <end position="121"/>
    </location>
</feature>
<feature type="transmembrane region" description="Helical" evidence="1">
    <location>
        <begin position="197"/>
        <end position="218"/>
    </location>
</feature>
<protein>
    <submittedName>
        <fullName evidence="2">Conserved hypothetical integral membrane protein TIGR02206</fullName>
    </submittedName>
</protein>
<feature type="transmembrane region" description="Helical" evidence="1">
    <location>
        <begin position="42"/>
        <end position="59"/>
    </location>
</feature>